<dbReference type="RefSeq" id="WP_109008256.1">
    <property type="nucleotide sequence ID" value="NZ_BDUD01000001.1"/>
</dbReference>
<keyword evidence="2" id="KW-0238">DNA-binding</keyword>
<gene>
    <name evidence="4" type="primary">dnaB_1</name>
    <name evidence="4" type="ORF">NIES4072_18550</name>
</gene>
<evidence type="ECO:0000313" key="4">
    <source>
        <dbReference type="EMBL" id="GBG18191.1"/>
    </source>
</evidence>
<dbReference type="InterPro" id="IPR036185">
    <property type="entry name" value="DNA_heli_DnaB-like_N_sf"/>
</dbReference>
<dbReference type="Gene3D" id="1.10.860.10">
    <property type="entry name" value="DNAb Helicase, Chain A"/>
    <property type="match status" value="1"/>
</dbReference>
<dbReference type="Gene3D" id="1.10.10.10">
    <property type="entry name" value="Winged helix-like DNA-binding domain superfamily/Winged helix DNA-binding domain"/>
    <property type="match status" value="1"/>
</dbReference>
<evidence type="ECO:0000256" key="2">
    <source>
        <dbReference type="ARBA" id="ARBA00023125"/>
    </source>
</evidence>
<dbReference type="GO" id="GO:0005524">
    <property type="term" value="F:ATP binding"/>
    <property type="evidence" value="ECO:0007669"/>
    <property type="project" value="InterPro"/>
</dbReference>
<dbReference type="PANTHER" id="PTHR30153:SF2">
    <property type="entry name" value="REPLICATIVE DNA HELICASE"/>
    <property type="match status" value="1"/>
</dbReference>
<dbReference type="Pfam" id="PF13481">
    <property type="entry name" value="AAA_25"/>
    <property type="match status" value="1"/>
</dbReference>
<keyword evidence="4" id="KW-0347">Helicase</keyword>
<proteinExistence type="predicted"/>
<keyword evidence="4" id="KW-0547">Nucleotide-binding</keyword>
<feature type="domain" description="DNA helicase DnaB-like N-terminal" evidence="3">
    <location>
        <begin position="13"/>
        <end position="111"/>
    </location>
</feature>
<keyword evidence="4" id="KW-0378">Hydrolase</keyword>
<keyword evidence="4" id="KW-0067">ATP-binding</keyword>
<dbReference type="OrthoDB" id="503305at2"/>
<evidence type="ECO:0000313" key="5">
    <source>
        <dbReference type="Proteomes" id="UP000245124"/>
    </source>
</evidence>
<keyword evidence="1" id="KW-0235">DNA replication</keyword>
<reference evidence="4 5" key="1">
    <citation type="submission" date="2017-06" db="EMBL/GenBank/DDBJ databases">
        <title>Genome sequencing of cyanobaciteial culture collection at National Institute for Environmental Studies (NIES).</title>
        <authorList>
            <person name="Hirose Y."/>
            <person name="Shimura Y."/>
            <person name="Fujisawa T."/>
            <person name="Nakamura Y."/>
            <person name="Kawachi M."/>
        </authorList>
    </citation>
    <scope>NUCLEOTIDE SEQUENCE [LARGE SCALE GENOMIC DNA]</scope>
    <source>
        <strain evidence="4 5">NIES-4072</strain>
    </source>
</reference>
<dbReference type="AlphaFoldDB" id="A0A2R5FQU6"/>
<dbReference type="GO" id="GO:0003678">
    <property type="term" value="F:DNA helicase activity"/>
    <property type="evidence" value="ECO:0007669"/>
    <property type="project" value="InterPro"/>
</dbReference>
<dbReference type="SUPFAM" id="SSF48024">
    <property type="entry name" value="N-terminal domain of DnaB helicase"/>
    <property type="match status" value="1"/>
</dbReference>
<comment type="caution">
    <text evidence="4">The sequence shown here is derived from an EMBL/GenBank/DDBJ whole genome shotgun (WGS) entry which is preliminary data.</text>
</comment>
<dbReference type="Pfam" id="PF00772">
    <property type="entry name" value="DnaB"/>
    <property type="match status" value="1"/>
</dbReference>
<dbReference type="InterPro" id="IPR027417">
    <property type="entry name" value="P-loop_NTPase"/>
</dbReference>
<dbReference type="InterPro" id="IPR036390">
    <property type="entry name" value="WH_DNA-bd_sf"/>
</dbReference>
<dbReference type="InterPro" id="IPR007693">
    <property type="entry name" value="DNA_helicase_DnaB-like_N"/>
</dbReference>
<dbReference type="PANTHER" id="PTHR30153">
    <property type="entry name" value="REPLICATIVE DNA HELICASE DNAB"/>
    <property type="match status" value="1"/>
</dbReference>
<keyword evidence="5" id="KW-1185">Reference proteome</keyword>
<dbReference type="GO" id="GO:0003677">
    <property type="term" value="F:DNA binding"/>
    <property type="evidence" value="ECO:0007669"/>
    <property type="project" value="UniProtKB-KW"/>
</dbReference>
<dbReference type="Proteomes" id="UP000245124">
    <property type="component" value="Unassembled WGS sequence"/>
</dbReference>
<dbReference type="Gene3D" id="3.40.50.300">
    <property type="entry name" value="P-loop containing nucleotide triphosphate hydrolases"/>
    <property type="match status" value="1"/>
</dbReference>
<organism evidence="4 5">
    <name type="scientific">Nostoc commune NIES-4072</name>
    <dbReference type="NCBI Taxonomy" id="2005467"/>
    <lineage>
        <taxon>Bacteria</taxon>
        <taxon>Bacillati</taxon>
        <taxon>Cyanobacteriota</taxon>
        <taxon>Cyanophyceae</taxon>
        <taxon>Nostocales</taxon>
        <taxon>Nostocaceae</taxon>
        <taxon>Nostoc</taxon>
    </lineage>
</organism>
<evidence type="ECO:0000259" key="3">
    <source>
        <dbReference type="Pfam" id="PF00772"/>
    </source>
</evidence>
<dbReference type="EMBL" id="BDUD01000001">
    <property type="protein sequence ID" value="GBG18191.1"/>
    <property type="molecule type" value="Genomic_DNA"/>
</dbReference>
<evidence type="ECO:0000256" key="1">
    <source>
        <dbReference type="ARBA" id="ARBA00022705"/>
    </source>
</evidence>
<dbReference type="SUPFAM" id="SSF52540">
    <property type="entry name" value="P-loop containing nucleoside triphosphate hydrolases"/>
    <property type="match status" value="1"/>
</dbReference>
<dbReference type="InterPro" id="IPR036388">
    <property type="entry name" value="WH-like_DNA-bd_sf"/>
</dbReference>
<dbReference type="InterPro" id="IPR016136">
    <property type="entry name" value="DNA_helicase_N/primase_C"/>
</dbReference>
<sequence>MINTFAPPTLSLSNVDVEITLLGAILLDPQVICNVAEVLPAEAFTVQSHQKIYQAAVSLYKQQQTVSSLTVTNWLLDRNLYKEVGGNNTLAMLVNNCVSCANADHYAEMLVEKHIRRQLVNLSTELDQKAHETEKPLAWILENIEQKMLKLTQLRNAKGTGYWQKIDDIAFERLCKELEDIEEVENAAQRDWLMRKLAKKWKFSSKKEILDFHAKWLDSQSKTQLYTAKEYFGKYGNREQDWVVPGLVPTESVVVAYGDGGVGKTRFAFTLAKYACSGGRFTYDGAEIEPMKVLLIETDQGARNTSKLLEMQDFFEDELTSDRLSICEEWTVGEFGKLKQMLKQNQPQLVIIDSLMSVSTSSIYSENDTEYARPIVRLRHLAQEFNCTFLLVHHCNANGEIRGTRAIKFSCDELWKLTRQRNEIEEFNALTIEKSRSRGPGAYKFMYDDETWGWKFTGRLEDSAISQGDNQSTNIMSRCIKYLKQHRGIPYEAQELAEELNLNRDTVRRDLKRGVNEGLVRVGRSQRDKRALVYYCGARKEVNRSDQPDQRSDQRLITFNALQGEGSGRCDQLINENLKFSIVKTEKIVDQFDQLITSTSNPVVAMNKTDQPELITSDELITSEPKIDPTVDQLSHSLTIEVNHSLTSESKNPQKTLSKQIHDQSPIVLPLIQEKATYWSASFKREVKVFQIFDAHSEASCQVPEKGRLSLRFTDLQYCEQSPRSDFNVGDKVEIQEGKYKETFATITTIRADGIWLKCDDRRKPLARAYFPHQLMKV</sequence>
<name>A0A2R5FQU6_NOSCO</name>
<protein>
    <submittedName>
        <fullName evidence="4">Putative replicative DNA helicase</fullName>
    </submittedName>
</protein>
<dbReference type="SUPFAM" id="SSF46785">
    <property type="entry name" value="Winged helix' DNA-binding domain"/>
    <property type="match status" value="1"/>
</dbReference>
<accession>A0A2R5FQU6</accession>
<dbReference type="GO" id="GO:0005829">
    <property type="term" value="C:cytosol"/>
    <property type="evidence" value="ECO:0007669"/>
    <property type="project" value="TreeGrafter"/>
</dbReference>
<dbReference type="GO" id="GO:0006260">
    <property type="term" value="P:DNA replication"/>
    <property type="evidence" value="ECO:0007669"/>
    <property type="project" value="UniProtKB-KW"/>
</dbReference>